<dbReference type="EMBL" id="CP012643">
    <property type="protein sequence ID" value="ALI99258.1"/>
    <property type="molecule type" value="Genomic_DNA"/>
</dbReference>
<organism evidence="3 4">
    <name type="scientific">Rufibacter tibetensis</name>
    <dbReference type="NCBI Taxonomy" id="512763"/>
    <lineage>
        <taxon>Bacteria</taxon>
        <taxon>Pseudomonadati</taxon>
        <taxon>Bacteroidota</taxon>
        <taxon>Cytophagia</taxon>
        <taxon>Cytophagales</taxon>
        <taxon>Hymenobacteraceae</taxon>
        <taxon>Rufibacter</taxon>
    </lineage>
</organism>
<dbReference type="PROSITE" id="PS51257">
    <property type="entry name" value="PROKAR_LIPOPROTEIN"/>
    <property type="match status" value="1"/>
</dbReference>
<feature type="chain" id="PRO_5006042377" evidence="2">
    <location>
        <begin position="23"/>
        <end position="66"/>
    </location>
</feature>
<evidence type="ECO:0000256" key="2">
    <source>
        <dbReference type="SAM" id="SignalP"/>
    </source>
</evidence>
<reference evidence="3 4" key="1">
    <citation type="submission" date="2015-08" db="EMBL/GenBank/DDBJ databases">
        <title>Complete genome sequence of Rufibacter tibetensis strain 1351t, a radiation-resistant bacterium from tibet plateau.</title>
        <authorList>
            <person name="Dai J."/>
        </authorList>
    </citation>
    <scope>NUCLEOTIDE SEQUENCE [LARGE SCALE GENOMIC DNA]</scope>
    <source>
        <strain evidence="3 4">1351</strain>
    </source>
</reference>
<dbReference type="STRING" id="512763.DC20_10065"/>
<protein>
    <submittedName>
        <fullName evidence="3">Uncharacterized protein</fullName>
    </submittedName>
</protein>
<evidence type="ECO:0000256" key="1">
    <source>
        <dbReference type="SAM" id="MobiDB-lite"/>
    </source>
</evidence>
<proteinExistence type="predicted"/>
<evidence type="ECO:0000313" key="4">
    <source>
        <dbReference type="Proteomes" id="UP000061382"/>
    </source>
</evidence>
<evidence type="ECO:0000313" key="3">
    <source>
        <dbReference type="EMBL" id="ALI99258.1"/>
    </source>
</evidence>
<feature type="region of interest" description="Disordered" evidence="1">
    <location>
        <begin position="21"/>
        <end position="66"/>
    </location>
</feature>
<dbReference type="KEGG" id="rti:DC20_10065"/>
<gene>
    <name evidence="3" type="ORF">DC20_10065</name>
</gene>
<keyword evidence="2" id="KW-0732">Signal</keyword>
<feature type="signal peptide" evidence="2">
    <location>
        <begin position="1"/>
        <end position="22"/>
    </location>
</feature>
<name>A0A0P0C2P2_9BACT</name>
<accession>A0A0P0C2P2</accession>
<dbReference type="PATRIC" id="fig|512763.3.peg.2218"/>
<feature type="compositionally biased region" description="Acidic residues" evidence="1">
    <location>
        <begin position="31"/>
        <end position="59"/>
    </location>
</feature>
<dbReference type="RefSeq" id="WP_071885429.1">
    <property type="nucleotide sequence ID" value="NZ_CP012643.1"/>
</dbReference>
<sequence length="66" mass="7160">MKKTLFVMILAAGMMTFGSCNNASENRGEEATEEVEDAGEEAGDEIEEGAEEVEEEVEETGNRSNN</sequence>
<keyword evidence="4" id="KW-1185">Reference proteome</keyword>
<dbReference type="AlphaFoldDB" id="A0A0P0C2P2"/>
<dbReference type="Proteomes" id="UP000061382">
    <property type="component" value="Chromosome"/>
</dbReference>